<dbReference type="OrthoDB" id="42781at2"/>
<dbReference type="GO" id="GO:0005886">
    <property type="term" value="C:plasma membrane"/>
    <property type="evidence" value="ECO:0007669"/>
    <property type="project" value="UniProtKB-SubCell"/>
</dbReference>
<dbReference type="RefSeq" id="WP_024733925.1">
    <property type="nucleotide sequence ID" value="NZ_CALBAT010000022.1"/>
</dbReference>
<organism evidence="9 10">
    <name type="scientific">Sellimonas intestinalis</name>
    <dbReference type="NCBI Taxonomy" id="1653434"/>
    <lineage>
        <taxon>Bacteria</taxon>
        <taxon>Bacillati</taxon>
        <taxon>Bacillota</taxon>
        <taxon>Clostridia</taxon>
        <taxon>Lachnospirales</taxon>
        <taxon>Lachnospiraceae</taxon>
        <taxon>Sellimonas</taxon>
    </lineage>
</organism>
<dbReference type="SUPFAM" id="SSF161098">
    <property type="entry name" value="MetI-like"/>
    <property type="match status" value="1"/>
</dbReference>
<dbReference type="InterPro" id="IPR035906">
    <property type="entry name" value="MetI-like_sf"/>
</dbReference>
<evidence type="ECO:0000256" key="2">
    <source>
        <dbReference type="ARBA" id="ARBA00022448"/>
    </source>
</evidence>
<dbReference type="PANTHER" id="PTHR30193:SF37">
    <property type="entry name" value="INNER MEMBRANE ABC TRANSPORTER PERMEASE PROTEIN YCJO"/>
    <property type="match status" value="1"/>
</dbReference>
<gene>
    <name evidence="9" type="ORF">DW016_11575</name>
</gene>
<feature type="transmembrane region" description="Helical" evidence="7">
    <location>
        <begin position="159"/>
        <end position="184"/>
    </location>
</feature>
<evidence type="ECO:0000313" key="9">
    <source>
        <dbReference type="EMBL" id="RGE86122.1"/>
    </source>
</evidence>
<feature type="transmembrane region" description="Helical" evidence="7">
    <location>
        <begin position="12"/>
        <end position="34"/>
    </location>
</feature>
<dbReference type="PANTHER" id="PTHR30193">
    <property type="entry name" value="ABC TRANSPORTER PERMEASE PROTEIN"/>
    <property type="match status" value="1"/>
</dbReference>
<keyword evidence="4 7" id="KW-0812">Transmembrane</keyword>
<proteinExistence type="inferred from homology"/>
<dbReference type="EMBL" id="QVLX01000006">
    <property type="protein sequence ID" value="RGE86122.1"/>
    <property type="molecule type" value="Genomic_DNA"/>
</dbReference>
<sequence length="293" mass="32757">MKRTKLKWQSASAYFFILPSFLLLLMFHVIPIFMTAGYSFTDYNVLQAPEFVGLSNYKDILKDPYIVSSLINTGIYTIIVVPIQTILSLVIAYILARLFRNRFGNLVRSAMFIPVITSMVLTAAVWRLLLSGNPEGVINSIAGVFGIDAVNWLGNRWTALFSVCVIAIWKNVGYFLVIFYAGMMDIPTSLYEAARVDGAGNMRQFFSITLPMLKPITYLVVTLGTIWSFQVFDLVYTLTGGGPGRATTTLVLTIYNSAFKNYQMGYASAVSMLLLAVVLVISFLQKVVFREKD</sequence>
<accession>A0A3E3K0Z3</accession>
<dbReference type="Pfam" id="PF00528">
    <property type="entry name" value="BPD_transp_1"/>
    <property type="match status" value="1"/>
</dbReference>
<evidence type="ECO:0000256" key="6">
    <source>
        <dbReference type="ARBA" id="ARBA00023136"/>
    </source>
</evidence>
<dbReference type="GeneID" id="97194314"/>
<dbReference type="GO" id="GO:0055085">
    <property type="term" value="P:transmembrane transport"/>
    <property type="evidence" value="ECO:0007669"/>
    <property type="project" value="InterPro"/>
</dbReference>
<evidence type="ECO:0000256" key="3">
    <source>
        <dbReference type="ARBA" id="ARBA00022475"/>
    </source>
</evidence>
<feature type="transmembrane region" description="Helical" evidence="7">
    <location>
        <begin position="75"/>
        <end position="99"/>
    </location>
</feature>
<evidence type="ECO:0000256" key="7">
    <source>
        <dbReference type="RuleBase" id="RU363032"/>
    </source>
</evidence>
<evidence type="ECO:0000313" key="10">
    <source>
        <dbReference type="Proteomes" id="UP000261080"/>
    </source>
</evidence>
<feature type="domain" description="ABC transmembrane type-1" evidence="8">
    <location>
        <begin position="70"/>
        <end position="285"/>
    </location>
</feature>
<name>A0A3E3K0Z3_9FIRM</name>
<dbReference type="Proteomes" id="UP000261080">
    <property type="component" value="Unassembled WGS sequence"/>
</dbReference>
<dbReference type="Gene3D" id="1.10.3720.10">
    <property type="entry name" value="MetI-like"/>
    <property type="match status" value="1"/>
</dbReference>
<comment type="subcellular location">
    <subcellularLocation>
        <location evidence="1 7">Cell membrane</location>
        <topology evidence="1 7">Multi-pass membrane protein</topology>
    </subcellularLocation>
</comment>
<feature type="transmembrane region" description="Helical" evidence="7">
    <location>
        <begin position="111"/>
        <end position="129"/>
    </location>
</feature>
<dbReference type="SUPFAM" id="SSF160964">
    <property type="entry name" value="MalF N-terminal region-like"/>
    <property type="match status" value="1"/>
</dbReference>
<feature type="transmembrane region" description="Helical" evidence="7">
    <location>
        <begin position="205"/>
        <end position="229"/>
    </location>
</feature>
<evidence type="ECO:0000256" key="1">
    <source>
        <dbReference type="ARBA" id="ARBA00004651"/>
    </source>
</evidence>
<reference evidence="9 10" key="1">
    <citation type="submission" date="2018-08" db="EMBL/GenBank/DDBJ databases">
        <title>A genome reference for cultivated species of the human gut microbiota.</title>
        <authorList>
            <person name="Zou Y."/>
            <person name="Xue W."/>
            <person name="Luo G."/>
        </authorList>
    </citation>
    <scope>NUCLEOTIDE SEQUENCE [LARGE SCALE GENOMIC DNA]</scope>
    <source>
        <strain evidence="9 10">AF37-2AT</strain>
    </source>
</reference>
<evidence type="ECO:0000256" key="5">
    <source>
        <dbReference type="ARBA" id="ARBA00022989"/>
    </source>
</evidence>
<dbReference type="CDD" id="cd06261">
    <property type="entry name" value="TM_PBP2"/>
    <property type="match status" value="1"/>
</dbReference>
<dbReference type="InterPro" id="IPR000515">
    <property type="entry name" value="MetI-like"/>
</dbReference>
<keyword evidence="5 7" id="KW-1133">Transmembrane helix</keyword>
<keyword evidence="3" id="KW-1003">Cell membrane</keyword>
<evidence type="ECO:0000256" key="4">
    <source>
        <dbReference type="ARBA" id="ARBA00022692"/>
    </source>
</evidence>
<dbReference type="InterPro" id="IPR051393">
    <property type="entry name" value="ABC_transporter_permease"/>
</dbReference>
<evidence type="ECO:0000259" key="8">
    <source>
        <dbReference type="PROSITE" id="PS50928"/>
    </source>
</evidence>
<keyword evidence="2 7" id="KW-0813">Transport</keyword>
<keyword evidence="10" id="KW-1185">Reference proteome</keyword>
<dbReference type="AlphaFoldDB" id="A0A3E3K0Z3"/>
<comment type="similarity">
    <text evidence="7">Belongs to the binding-protein-dependent transport system permease family.</text>
</comment>
<feature type="transmembrane region" description="Helical" evidence="7">
    <location>
        <begin position="264"/>
        <end position="284"/>
    </location>
</feature>
<keyword evidence="6 7" id="KW-0472">Membrane</keyword>
<dbReference type="PROSITE" id="PS50928">
    <property type="entry name" value="ABC_TM1"/>
    <property type="match status" value="1"/>
</dbReference>
<comment type="caution">
    <text evidence="9">The sequence shown here is derived from an EMBL/GenBank/DDBJ whole genome shotgun (WGS) entry which is preliminary data.</text>
</comment>
<protein>
    <submittedName>
        <fullName evidence="9">Sugar ABC transporter permease</fullName>
    </submittedName>
</protein>